<feature type="domain" description="Aminoacyl-transfer RNA synthetases class-II family profile" evidence="11">
    <location>
        <begin position="1"/>
        <end position="355"/>
    </location>
</feature>
<evidence type="ECO:0000259" key="11">
    <source>
        <dbReference type="PROSITE" id="PS50862"/>
    </source>
</evidence>
<dbReference type="GO" id="GO:0016874">
    <property type="term" value="F:ligase activity"/>
    <property type="evidence" value="ECO:0007669"/>
    <property type="project" value="UniProtKB-KW"/>
</dbReference>
<dbReference type="EC" id="6.1.1.21" evidence="10"/>
<dbReference type="PROSITE" id="PS50862">
    <property type="entry name" value="AA_TRNA_LIGASE_II"/>
    <property type="match status" value="1"/>
</dbReference>
<dbReference type="Proteomes" id="UP001157353">
    <property type="component" value="Unassembled WGS sequence"/>
</dbReference>
<dbReference type="EMBL" id="BSPQ01000002">
    <property type="protein sequence ID" value="GLS89772.1"/>
    <property type="molecule type" value="Genomic_DNA"/>
</dbReference>
<dbReference type="Pfam" id="PF03129">
    <property type="entry name" value="HGTP_anticodon"/>
    <property type="match status" value="1"/>
</dbReference>
<evidence type="ECO:0000313" key="13">
    <source>
        <dbReference type="Proteomes" id="UP001157353"/>
    </source>
</evidence>
<dbReference type="Gene3D" id="3.40.50.800">
    <property type="entry name" value="Anticodon-binding domain"/>
    <property type="match status" value="1"/>
</dbReference>
<evidence type="ECO:0000256" key="9">
    <source>
        <dbReference type="ARBA" id="ARBA00047639"/>
    </source>
</evidence>
<evidence type="ECO:0000313" key="12">
    <source>
        <dbReference type="EMBL" id="GLS89772.1"/>
    </source>
</evidence>
<comment type="subcellular location">
    <subcellularLocation>
        <location evidence="10">Cytoplasm</location>
    </subcellularLocation>
</comment>
<evidence type="ECO:0000256" key="6">
    <source>
        <dbReference type="ARBA" id="ARBA00022840"/>
    </source>
</evidence>
<dbReference type="PIRSF" id="PIRSF001549">
    <property type="entry name" value="His-tRNA_synth"/>
    <property type="match status" value="1"/>
</dbReference>
<dbReference type="InterPro" id="IPR004516">
    <property type="entry name" value="HisRS/HisZ"/>
</dbReference>
<evidence type="ECO:0000256" key="1">
    <source>
        <dbReference type="ARBA" id="ARBA00008226"/>
    </source>
</evidence>
<dbReference type="InterPro" id="IPR041715">
    <property type="entry name" value="HisRS-like_core"/>
</dbReference>
<name>A0ABQ6DXF2_9GAMM</name>
<evidence type="ECO:0000256" key="10">
    <source>
        <dbReference type="HAMAP-Rule" id="MF_00127"/>
    </source>
</evidence>
<keyword evidence="5 10" id="KW-0547">Nucleotide-binding</keyword>
<dbReference type="RefSeq" id="WP_284202901.1">
    <property type="nucleotide sequence ID" value="NZ_BSPQ01000002.1"/>
</dbReference>
<dbReference type="InterPro" id="IPR006195">
    <property type="entry name" value="aa-tRNA-synth_II"/>
</dbReference>
<keyword evidence="7 10" id="KW-0648">Protein biosynthesis</keyword>
<keyword evidence="13" id="KW-1185">Reference proteome</keyword>
<dbReference type="NCBIfam" id="TIGR00442">
    <property type="entry name" value="hisS"/>
    <property type="match status" value="1"/>
</dbReference>
<reference evidence="13" key="1">
    <citation type="journal article" date="2019" name="Int. J. Syst. Evol. Microbiol.">
        <title>The Global Catalogue of Microorganisms (GCM) 10K type strain sequencing project: providing services to taxonomists for standard genome sequencing and annotation.</title>
        <authorList>
            <consortium name="The Broad Institute Genomics Platform"/>
            <consortium name="The Broad Institute Genome Sequencing Center for Infectious Disease"/>
            <person name="Wu L."/>
            <person name="Ma J."/>
        </authorList>
    </citation>
    <scope>NUCLEOTIDE SEQUENCE [LARGE SCALE GENOMIC DNA]</scope>
    <source>
        <strain evidence="13">NBRC 103166</strain>
    </source>
</reference>
<dbReference type="Pfam" id="PF13393">
    <property type="entry name" value="tRNA-synt_His"/>
    <property type="match status" value="1"/>
</dbReference>
<comment type="catalytic activity">
    <reaction evidence="9 10">
        <text>tRNA(His) + L-histidine + ATP = L-histidyl-tRNA(His) + AMP + diphosphate + H(+)</text>
        <dbReference type="Rhea" id="RHEA:17313"/>
        <dbReference type="Rhea" id="RHEA-COMP:9665"/>
        <dbReference type="Rhea" id="RHEA-COMP:9689"/>
        <dbReference type="ChEBI" id="CHEBI:15378"/>
        <dbReference type="ChEBI" id="CHEBI:30616"/>
        <dbReference type="ChEBI" id="CHEBI:33019"/>
        <dbReference type="ChEBI" id="CHEBI:57595"/>
        <dbReference type="ChEBI" id="CHEBI:78442"/>
        <dbReference type="ChEBI" id="CHEBI:78527"/>
        <dbReference type="ChEBI" id="CHEBI:456215"/>
        <dbReference type="EC" id="6.1.1.21"/>
    </reaction>
</comment>
<dbReference type="InterPro" id="IPR004154">
    <property type="entry name" value="Anticodon-bd"/>
</dbReference>
<dbReference type="PANTHER" id="PTHR43707">
    <property type="entry name" value="HISTIDYL-TRNA SYNTHETASE"/>
    <property type="match status" value="1"/>
</dbReference>
<comment type="similarity">
    <text evidence="1 10">Belongs to the class-II aminoacyl-tRNA synthetase family.</text>
</comment>
<evidence type="ECO:0000256" key="8">
    <source>
        <dbReference type="ARBA" id="ARBA00023146"/>
    </source>
</evidence>
<dbReference type="InterPro" id="IPR036621">
    <property type="entry name" value="Anticodon-bd_dom_sf"/>
</dbReference>
<keyword evidence="4 10" id="KW-0436">Ligase</keyword>
<dbReference type="CDD" id="cd00773">
    <property type="entry name" value="HisRS-like_core"/>
    <property type="match status" value="1"/>
</dbReference>
<dbReference type="CDD" id="cd00859">
    <property type="entry name" value="HisRS_anticodon"/>
    <property type="match status" value="1"/>
</dbReference>
<evidence type="ECO:0000256" key="7">
    <source>
        <dbReference type="ARBA" id="ARBA00022917"/>
    </source>
</evidence>
<keyword evidence="3 10" id="KW-0963">Cytoplasm</keyword>
<dbReference type="InterPro" id="IPR015807">
    <property type="entry name" value="His-tRNA-ligase"/>
</dbReference>
<evidence type="ECO:0000256" key="3">
    <source>
        <dbReference type="ARBA" id="ARBA00022490"/>
    </source>
</evidence>
<dbReference type="InterPro" id="IPR045864">
    <property type="entry name" value="aa-tRNA-synth_II/BPL/LPL"/>
</dbReference>
<dbReference type="InterPro" id="IPR033656">
    <property type="entry name" value="HisRS_anticodon"/>
</dbReference>
<dbReference type="SUPFAM" id="SSF52954">
    <property type="entry name" value="Class II aaRS ABD-related"/>
    <property type="match status" value="1"/>
</dbReference>
<organism evidence="12 13">
    <name type="scientific">Psychromonas marina</name>
    <dbReference type="NCBI Taxonomy" id="88364"/>
    <lineage>
        <taxon>Bacteria</taxon>
        <taxon>Pseudomonadati</taxon>
        <taxon>Pseudomonadota</taxon>
        <taxon>Gammaproteobacteria</taxon>
        <taxon>Alteromonadales</taxon>
        <taxon>Psychromonadaceae</taxon>
        <taxon>Psychromonas</taxon>
    </lineage>
</organism>
<sequence>MAKKIQAIRGMNDTLPEQTPVWQKLESLLRDVVSSYGYSEIRMPIVESTALFKRSIGEVTDIVEKEMYTFDDNGDSLTLRPEGTASCVRAGNEHGLLYNQERRMWYMGPMFRHERPQKGRYRQFNQFAIETFGIATPDIDAEVILLSARLWKALGIDSHVELQLNSLGSNEARALYKEALVSYLELHEDKLDADSKRRMKTNPLRVLDSKNPDVQAVLVDAPKLSEHLDDESVAHFAKLQQYLDAAGIQYVINERLVRGLDYYNRTVFEWVTSSLGAQGTICAGGRYDGLVEQLGGKATPAVGFAMGMERIVLMLNELELNSDVKADVDVYSVLVGEDTDIAGFKMAELIRSELPNVKMMHHCGAGNFKKQMKRADKSGAKVALIIGETELQDNCVTIKDLQGKAEQQTVAMDQLIAVLPTYL</sequence>
<protein>
    <recommendedName>
        <fullName evidence="10">Histidine--tRNA ligase</fullName>
        <ecNumber evidence="10">6.1.1.21</ecNumber>
    </recommendedName>
    <alternativeName>
        <fullName evidence="10">Histidyl-tRNA synthetase</fullName>
        <shortName evidence="10">HisRS</shortName>
    </alternativeName>
</protein>
<evidence type="ECO:0000256" key="4">
    <source>
        <dbReference type="ARBA" id="ARBA00022598"/>
    </source>
</evidence>
<evidence type="ECO:0000256" key="5">
    <source>
        <dbReference type="ARBA" id="ARBA00022741"/>
    </source>
</evidence>
<keyword evidence="8 10" id="KW-0030">Aminoacyl-tRNA synthetase</keyword>
<dbReference type="Gene3D" id="3.30.930.10">
    <property type="entry name" value="Bira Bifunctional Protein, Domain 2"/>
    <property type="match status" value="1"/>
</dbReference>
<dbReference type="HAMAP" id="MF_00127">
    <property type="entry name" value="His_tRNA_synth"/>
    <property type="match status" value="1"/>
</dbReference>
<evidence type="ECO:0000256" key="2">
    <source>
        <dbReference type="ARBA" id="ARBA00011738"/>
    </source>
</evidence>
<gene>
    <name evidence="10 12" type="primary">hisS</name>
    <name evidence="12" type="ORF">GCM10007916_08390</name>
</gene>
<dbReference type="SUPFAM" id="SSF55681">
    <property type="entry name" value="Class II aaRS and biotin synthetases"/>
    <property type="match status" value="1"/>
</dbReference>
<accession>A0ABQ6DXF2</accession>
<comment type="subunit">
    <text evidence="2 10">Homodimer.</text>
</comment>
<proteinExistence type="inferred from homology"/>
<comment type="caution">
    <text evidence="12">The sequence shown here is derived from an EMBL/GenBank/DDBJ whole genome shotgun (WGS) entry which is preliminary data.</text>
</comment>
<keyword evidence="6 10" id="KW-0067">ATP-binding</keyword>
<dbReference type="PANTHER" id="PTHR43707:SF1">
    <property type="entry name" value="HISTIDINE--TRNA LIGASE, MITOCHONDRIAL-RELATED"/>
    <property type="match status" value="1"/>
</dbReference>